<dbReference type="EMBL" id="JAPNKA010000001">
    <property type="protein sequence ID" value="MCY1081981.1"/>
    <property type="molecule type" value="Genomic_DNA"/>
</dbReference>
<reference evidence="1 2" key="1">
    <citation type="submission" date="2022-11" db="EMBL/GenBank/DDBJ databases">
        <title>Minimal conservation of predation-associated metabolite biosynthetic gene clusters underscores biosynthetic potential of Myxococcota including descriptions for ten novel species: Archangium lansinium sp. nov., Myxococcus landrumus sp. nov., Nannocystis bai.</title>
        <authorList>
            <person name="Ahearne A."/>
            <person name="Stevens C."/>
            <person name="Phillips K."/>
        </authorList>
    </citation>
    <scope>NUCLEOTIDE SEQUENCE [LARGE SCALE GENOMIC DNA]</scope>
    <source>
        <strain evidence="1 2">MIWBW</strain>
    </source>
</reference>
<protein>
    <submittedName>
        <fullName evidence="1">Uncharacterized protein</fullName>
    </submittedName>
</protein>
<evidence type="ECO:0000313" key="1">
    <source>
        <dbReference type="EMBL" id="MCY1081981.1"/>
    </source>
</evidence>
<gene>
    <name evidence="1" type="ORF">OV287_46785</name>
</gene>
<keyword evidence="2" id="KW-1185">Reference proteome</keyword>
<accession>A0ABT4AKZ8</accession>
<proteinExistence type="predicted"/>
<sequence>MRRVDRPISSSPSQNAQLQADIQYLRGIGAENIRVNQQQVVWRDSQRVGTNRPDLQFDYKGRRYHVEYDTPNSGRGPGHQSRITSNDSDAEIILLIVP</sequence>
<dbReference type="RefSeq" id="WP_267540560.1">
    <property type="nucleotide sequence ID" value="NZ_JAPNKA010000001.1"/>
</dbReference>
<organism evidence="1 2">
    <name type="scientific">Archangium lansingense</name>
    <dbReference type="NCBI Taxonomy" id="2995310"/>
    <lineage>
        <taxon>Bacteria</taxon>
        <taxon>Pseudomonadati</taxon>
        <taxon>Myxococcota</taxon>
        <taxon>Myxococcia</taxon>
        <taxon>Myxococcales</taxon>
        <taxon>Cystobacterineae</taxon>
        <taxon>Archangiaceae</taxon>
        <taxon>Archangium</taxon>
    </lineage>
</organism>
<name>A0ABT4AKZ8_9BACT</name>
<evidence type="ECO:0000313" key="2">
    <source>
        <dbReference type="Proteomes" id="UP001207654"/>
    </source>
</evidence>
<comment type="caution">
    <text evidence="1">The sequence shown here is derived from an EMBL/GenBank/DDBJ whole genome shotgun (WGS) entry which is preliminary data.</text>
</comment>
<dbReference type="Proteomes" id="UP001207654">
    <property type="component" value="Unassembled WGS sequence"/>
</dbReference>